<feature type="compositionally biased region" description="Basic residues" evidence="3">
    <location>
        <begin position="65"/>
        <end position="75"/>
    </location>
</feature>
<organism evidence="4 5">
    <name type="scientific">Aspergillus avenaceus</name>
    <dbReference type="NCBI Taxonomy" id="36643"/>
    <lineage>
        <taxon>Eukaryota</taxon>
        <taxon>Fungi</taxon>
        <taxon>Dikarya</taxon>
        <taxon>Ascomycota</taxon>
        <taxon>Pezizomycotina</taxon>
        <taxon>Eurotiomycetes</taxon>
        <taxon>Eurotiomycetidae</taxon>
        <taxon>Eurotiales</taxon>
        <taxon>Aspergillaceae</taxon>
        <taxon>Aspergillus</taxon>
        <taxon>Aspergillus subgen. Circumdati</taxon>
    </lineage>
</organism>
<reference evidence="4 5" key="1">
    <citation type="submission" date="2019-04" db="EMBL/GenBank/DDBJ databases">
        <title>Friends and foes A comparative genomics study of 23 Aspergillus species from section Flavi.</title>
        <authorList>
            <consortium name="DOE Joint Genome Institute"/>
            <person name="Kjaerbolling I."/>
            <person name="Vesth T."/>
            <person name="Frisvad J.C."/>
            <person name="Nybo J.L."/>
            <person name="Theobald S."/>
            <person name="Kildgaard S."/>
            <person name="Isbrandt T."/>
            <person name="Kuo A."/>
            <person name="Sato A."/>
            <person name="Lyhne E.K."/>
            <person name="Kogle M.E."/>
            <person name="Wiebenga A."/>
            <person name="Kun R.S."/>
            <person name="Lubbers R.J."/>
            <person name="Makela M.R."/>
            <person name="Barry K."/>
            <person name="Chovatia M."/>
            <person name="Clum A."/>
            <person name="Daum C."/>
            <person name="Haridas S."/>
            <person name="He G."/>
            <person name="LaButti K."/>
            <person name="Lipzen A."/>
            <person name="Mondo S."/>
            <person name="Riley R."/>
            <person name="Salamov A."/>
            <person name="Simmons B.A."/>
            <person name="Magnuson J.K."/>
            <person name="Henrissat B."/>
            <person name="Mortensen U.H."/>
            <person name="Larsen T.O."/>
            <person name="Devries R.P."/>
            <person name="Grigoriev I.V."/>
            <person name="Machida M."/>
            <person name="Baker S.E."/>
            <person name="Andersen M.R."/>
        </authorList>
    </citation>
    <scope>NUCLEOTIDE SEQUENCE [LARGE SCALE GENOMIC DNA]</scope>
    <source>
        <strain evidence="4 5">IBT 18842</strain>
    </source>
</reference>
<proteinExistence type="predicted"/>
<dbReference type="InterPro" id="IPR052574">
    <property type="entry name" value="CDIRP"/>
</dbReference>
<dbReference type="PRINTS" id="PR00019">
    <property type="entry name" value="LEURICHRPT"/>
</dbReference>
<feature type="compositionally biased region" description="Acidic residues" evidence="3">
    <location>
        <begin position="817"/>
        <end position="837"/>
    </location>
</feature>
<evidence type="ECO:0000313" key="4">
    <source>
        <dbReference type="EMBL" id="KAE8152896.1"/>
    </source>
</evidence>
<feature type="compositionally biased region" description="Acidic residues" evidence="3">
    <location>
        <begin position="891"/>
        <end position="903"/>
    </location>
</feature>
<evidence type="ECO:0000256" key="3">
    <source>
        <dbReference type="SAM" id="MobiDB-lite"/>
    </source>
</evidence>
<feature type="region of interest" description="Disordered" evidence="3">
    <location>
        <begin position="717"/>
        <end position="770"/>
    </location>
</feature>
<dbReference type="OrthoDB" id="7451790at2759"/>
<feature type="region of interest" description="Disordered" evidence="3">
    <location>
        <begin position="813"/>
        <end position="982"/>
    </location>
</feature>
<keyword evidence="1" id="KW-0433">Leucine-rich repeat</keyword>
<dbReference type="Pfam" id="PF12799">
    <property type="entry name" value="LRR_4"/>
    <property type="match status" value="1"/>
</dbReference>
<dbReference type="GO" id="GO:0035591">
    <property type="term" value="F:signaling adaptor activity"/>
    <property type="evidence" value="ECO:0007669"/>
    <property type="project" value="TreeGrafter"/>
</dbReference>
<feature type="compositionally biased region" description="Basic and acidic residues" evidence="3">
    <location>
        <begin position="1123"/>
        <end position="1135"/>
    </location>
</feature>
<dbReference type="EMBL" id="ML742046">
    <property type="protein sequence ID" value="KAE8152896.1"/>
    <property type="molecule type" value="Genomic_DNA"/>
</dbReference>
<feature type="compositionally biased region" description="Polar residues" evidence="3">
    <location>
        <begin position="30"/>
        <end position="49"/>
    </location>
</feature>
<feature type="compositionally biased region" description="Basic and acidic residues" evidence="3">
    <location>
        <begin position="99"/>
        <end position="113"/>
    </location>
</feature>
<feature type="compositionally biased region" description="Basic and acidic residues" evidence="3">
    <location>
        <begin position="1098"/>
        <end position="1116"/>
    </location>
</feature>
<feature type="compositionally biased region" description="Polar residues" evidence="3">
    <location>
        <begin position="122"/>
        <end position="145"/>
    </location>
</feature>
<feature type="region of interest" description="Disordered" evidence="3">
    <location>
        <begin position="1"/>
        <end position="168"/>
    </location>
</feature>
<dbReference type="SUPFAM" id="SSF52058">
    <property type="entry name" value="L domain-like"/>
    <property type="match status" value="1"/>
</dbReference>
<feature type="region of interest" description="Disordered" evidence="3">
    <location>
        <begin position="607"/>
        <end position="700"/>
    </location>
</feature>
<feature type="compositionally biased region" description="Basic and acidic residues" evidence="3">
    <location>
        <begin position="717"/>
        <end position="732"/>
    </location>
</feature>
<name>A0A5N6U2S9_ASPAV</name>
<accession>A0A5N6U2S9</accession>
<dbReference type="Pfam" id="PF13855">
    <property type="entry name" value="LRR_8"/>
    <property type="match status" value="1"/>
</dbReference>
<feature type="compositionally biased region" description="Basic and acidic residues" evidence="3">
    <location>
        <begin position="530"/>
        <end position="560"/>
    </location>
</feature>
<dbReference type="SMART" id="SM00365">
    <property type="entry name" value="LRR_SD22"/>
    <property type="match status" value="4"/>
</dbReference>
<feature type="region of interest" description="Disordered" evidence="3">
    <location>
        <begin position="180"/>
        <end position="290"/>
    </location>
</feature>
<feature type="compositionally biased region" description="Basic and acidic residues" evidence="3">
    <location>
        <begin position="1000"/>
        <end position="1021"/>
    </location>
</feature>
<dbReference type="InterPro" id="IPR003591">
    <property type="entry name" value="Leu-rich_rpt_typical-subtyp"/>
</dbReference>
<evidence type="ECO:0000256" key="1">
    <source>
        <dbReference type="ARBA" id="ARBA00022614"/>
    </source>
</evidence>
<dbReference type="GO" id="GO:1902412">
    <property type="term" value="P:regulation of mitotic cytokinesis"/>
    <property type="evidence" value="ECO:0007669"/>
    <property type="project" value="TreeGrafter"/>
</dbReference>
<feature type="region of interest" description="Disordered" evidence="3">
    <location>
        <begin position="997"/>
        <end position="1148"/>
    </location>
</feature>
<dbReference type="Proteomes" id="UP000325780">
    <property type="component" value="Unassembled WGS sequence"/>
</dbReference>
<dbReference type="InterPro" id="IPR001611">
    <property type="entry name" value="Leu-rich_rpt"/>
</dbReference>
<sequence>MSNTPWLDNLSDDWVLEPGTPASPVPARSLNHSRQPSLQSLQSVPNSPSRIPVPARRSVEPSPRDKKKVSRPCHFVKREPPTPKTPRAPKTPSKLRTPAPDRSKKSSHTDRRSSARRRQSSMDTRSPLRSVSNASTQSVQHNTVQVKHKKGKSKQGTPEWRRRLVRGEIPAGEQRDLFAPIGLESVFKPPTPGTEKTQGEIIPKMKPTDELWSFTKPSEPKPGTDGETLLPDQDADGIPAEDSHIQVSGGLGNIQPQEEEARSTSPQGSPSGTLNVKKGSERPQLGHSFVTTSLEGTQLRSASGLEDIRNEGITPITFTRTNTVEGNGTSEVIRSALKQVTSKLQKLSLPPWERPGSRASDSIVVDQQTETAIEPPDDDIFDVTSHSLPQDLSMGTLDYRGRGVFGNLHCEQPSTESSFQKQQLSPSLPSHRLSPLFYANSRIRSSPPFYQRANPVADPPTLPRPSSAHMNAHGGREDRGEAMPSTGSPLKLFGNHDTFTNNKLLRRMSQFEETLGDSSENEEPVSPSETARRKGEHRSSVSTKHDTFSEHSMRRSERPRSRNTPSARISRFGDGQLDHFDFADTSPYGSKQLQNAVLDGDVYPSSRRRRYLRRPSRRDFSRRSDLNSLHPNDMTSSKPRPMGSFRSQEPLPDTEFEQTGLEWNPNSPAKDPITKRRRTHGITHNTVEEHGEVEVSGQTTSSLSLLQKNLMQQGMHFDGDSLLHPQSSERPRTPTPSQTRSSIRKRSSPSKNEPDVIYNGTEDEDSPAGATVPVVRVTGASEEHRKPSITTQDFLNEATKIMDIIRSNGMAAGDLSSVEESEEEEKAESDSYEDESTREEFSRPPSREGVDMRKLREPKEPNPRILSHLKKFQEHDDMRFGDNTSVTSLDFENDGDPVPEPEEGVAPGQDAEGGFEKAPEEADRGDSDFDERERKSSVPTSGEDDDLPDLLTFNTNISSKSQSTRSVPTGSSQSSHAKGVLSSDLVSHLIPEQVNGLTYDRYKHQWVREKPEAPPEKRKADESEDDPFQDIPDLSVDELQEMMRMQNSASPGRMKDSVLVDDDSVKSPLSKEATLPELVRQPSPKDTKLSVASLSQSKDARPPSRDQASRATEGQENKTSSSEVEHEIQLHEGRLSKPPRGQMQRNQQARVVTISFSSPLVSQVAYGGDESPSKLRKTRAAGSKQAQTVDDGLSGRPQRKRSCLVPGDHQPASSSHTISRIDEQGEHAMDGLSLVRLNQESEQTLLKPYTENSLIPLHNMGNDTSYSFHLDTLPDFTVHQMDQSIHPELSYVAQRTQPTSLRQVHGTFALATEALVKHITEAEPFEPYWEHVRRLVLRHKGLITLHKLSDFCPRLEDLDVSNNNIGHLSGVPATLRTLTIPQNCLSNLTAWGHLVNLQYLDVSGNELESLDGFSSLIHLRELNANDNNIRDIEGVFELDGLLSLKLSNNSLTTVDFGCSELTRLEELDLSHNQLISVRNLESLPALSDLNLSSNQLAEVAPSISLSRLLYLRLSNNQLHSFDAGAFPSLSLLYLDQNYLFTIANLEQCQRLEILSAREQMIAGDHDEALFDVDLGLVKDARKIFLSSNKLSIQCLSPSSPLSGLQLLDVASCHIESLPADFALSFPNVRVLNLNFNSLNGISELAGLNCLSRLTLAGNSVSRLRRLCQVLSRIGRTNKAKVSTLQKVDVRGNPLTVRFYPPAVTGNGKADDTKRLSTQDVHNQQEQVGVDVQSVLAEFRHSENVEHSIIDFTDEGPISEKEVDINDPYTLPLADPQADQKYLSHLDEPTRLRRRVFELMLYAGTGGSLKLLDGLQLRPTLDQGSDMDHAWKKLEKLGVLKRKAITE</sequence>
<feature type="region of interest" description="Disordered" evidence="3">
    <location>
        <begin position="1165"/>
        <end position="1217"/>
    </location>
</feature>
<feature type="region of interest" description="Disordered" evidence="3">
    <location>
        <begin position="512"/>
        <end position="578"/>
    </location>
</feature>
<dbReference type="PANTHER" id="PTHR47566:SF1">
    <property type="entry name" value="PROTEIN NUD1"/>
    <property type="match status" value="1"/>
</dbReference>
<dbReference type="Gene3D" id="3.80.10.10">
    <property type="entry name" value="Ribonuclease Inhibitor"/>
    <property type="match status" value="2"/>
</dbReference>
<dbReference type="SMART" id="SM00369">
    <property type="entry name" value="LRR_TYP"/>
    <property type="match status" value="8"/>
</dbReference>
<evidence type="ECO:0000256" key="2">
    <source>
        <dbReference type="ARBA" id="ARBA00022737"/>
    </source>
</evidence>
<feature type="compositionally biased region" description="Basic and acidic residues" evidence="3">
    <location>
        <begin position="914"/>
        <end position="936"/>
    </location>
</feature>
<feature type="compositionally biased region" description="Basic and acidic residues" evidence="3">
    <location>
        <begin position="838"/>
        <end position="862"/>
    </location>
</feature>
<keyword evidence="5" id="KW-1185">Reference proteome</keyword>
<dbReference type="InterPro" id="IPR025875">
    <property type="entry name" value="Leu-rich_rpt_4"/>
</dbReference>
<feature type="region of interest" description="Disordered" evidence="3">
    <location>
        <begin position="447"/>
        <end position="496"/>
    </location>
</feature>
<dbReference type="PANTHER" id="PTHR47566">
    <property type="match status" value="1"/>
</dbReference>
<keyword evidence="2" id="KW-0677">Repeat</keyword>
<feature type="compositionally biased region" description="Polar residues" evidence="3">
    <location>
        <begin position="627"/>
        <end position="638"/>
    </location>
</feature>
<gene>
    <name evidence="4" type="ORF">BDV25DRAFT_50369</name>
</gene>
<dbReference type="GO" id="GO:0031028">
    <property type="term" value="P:septation initiation signaling"/>
    <property type="evidence" value="ECO:0007669"/>
    <property type="project" value="TreeGrafter"/>
</dbReference>
<feature type="compositionally biased region" description="Polar residues" evidence="3">
    <location>
        <begin position="952"/>
        <end position="976"/>
    </location>
</feature>
<feature type="compositionally biased region" description="Polar residues" evidence="3">
    <location>
        <begin position="263"/>
        <end position="274"/>
    </location>
</feature>
<feature type="compositionally biased region" description="Basic residues" evidence="3">
    <location>
        <begin position="607"/>
        <end position="616"/>
    </location>
</feature>
<dbReference type="InterPro" id="IPR032675">
    <property type="entry name" value="LRR_dom_sf"/>
</dbReference>
<evidence type="ECO:0008006" key="6">
    <source>
        <dbReference type="Google" id="ProtNLM"/>
    </source>
</evidence>
<protein>
    <recommendedName>
        <fullName evidence="6">Leucine-rich repeat protein</fullName>
    </recommendedName>
</protein>
<dbReference type="GO" id="GO:0061499">
    <property type="term" value="C:outer plaque of mitotic spindle pole body"/>
    <property type="evidence" value="ECO:0007669"/>
    <property type="project" value="TreeGrafter"/>
</dbReference>
<evidence type="ECO:0000313" key="5">
    <source>
        <dbReference type="Proteomes" id="UP000325780"/>
    </source>
</evidence>
<feature type="compositionally biased region" description="Basic and acidic residues" evidence="3">
    <location>
        <begin position="871"/>
        <end position="880"/>
    </location>
</feature>
<dbReference type="PROSITE" id="PS51450">
    <property type="entry name" value="LRR"/>
    <property type="match status" value="7"/>
</dbReference>